<sequence>MIFTLFSLILPTAYAHSWVERAFVVRNGIMTGQPGYPRGNVQRAPTFRDQDMTYRLPPAGRIPNKVSPEDHVCMVSQRSLNYTQDSPMLLAQANDEVVLMYQENGHVTRIEEDVGHGRNGGTVMVIGTSNSTFANTFQSVVSPANNYTKTLRVGSFDDGWCYQANETPKSRYRQMQPQRPHLESEGINLWCGQTVRLPSTLRPGDIYTLYWIWFFDGVGFEERYTTCLDVRITG</sequence>
<feature type="domain" description="DUF7492" evidence="2">
    <location>
        <begin position="14"/>
        <end position="233"/>
    </location>
</feature>
<dbReference type="AlphaFoldDB" id="A0A2V1DMW8"/>
<proteinExistence type="predicted"/>
<dbReference type="Pfam" id="PF24320">
    <property type="entry name" value="DUF7492"/>
    <property type="match status" value="1"/>
</dbReference>
<keyword evidence="1" id="KW-0732">Signal</keyword>
<name>A0A2V1DMW8_9PLEO</name>
<evidence type="ECO:0000256" key="1">
    <source>
        <dbReference type="SAM" id="SignalP"/>
    </source>
</evidence>
<organism evidence="3 4">
    <name type="scientific">Periconia macrospinosa</name>
    <dbReference type="NCBI Taxonomy" id="97972"/>
    <lineage>
        <taxon>Eukaryota</taxon>
        <taxon>Fungi</taxon>
        <taxon>Dikarya</taxon>
        <taxon>Ascomycota</taxon>
        <taxon>Pezizomycotina</taxon>
        <taxon>Dothideomycetes</taxon>
        <taxon>Pleosporomycetidae</taxon>
        <taxon>Pleosporales</taxon>
        <taxon>Massarineae</taxon>
        <taxon>Periconiaceae</taxon>
        <taxon>Periconia</taxon>
    </lineage>
</organism>
<protein>
    <recommendedName>
        <fullName evidence="2">DUF7492 domain-containing protein</fullName>
    </recommendedName>
</protein>
<reference evidence="3 4" key="1">
    <citation type="journal article" date="2018" name="Sci. Rep.">
        <title>Comparative genomics provides insights into the lifestyle and reveals functional heterogeneity of dark septate endophytic fungi.</title>
        <authorList>
            <person name="Knapp D.G."/>
            <person name="Nemeth J.B."/>
            <person name="Barry K."/>
            <person name="Hainaut M."/>
            <person name="Henrissat B."/>
            <person name="Johnson J."/>
            <person name="Kuo A."/>
            <person name="Lim J.H.P."/>
            <person name="Lipzen A."/>
            <person name="Nolan M."/>
            <person name="Ohm R.A."/>
            <person name="Tamas L."/>
            <person name="Grigoriev I.V."/>
            <person name="Spatafora J.W."/>
            <person name="Nagy L.G."/>
            <person name="Kovacs G.M."/>
        </authorList>
    </citation>
    <scope>NUCLEOTIDE SEQUENCE [LARGE SCALE GENOMIC DNA]</scope>
    <source>
        <strain evidence="3 4">DSE2036</strain>
    </source>
</reference>
<dbReference type="EMBL" id="KZ805409">
    <property type="protein sequence ID" value="PVH98599.1"/>
    <property type="molecule type" value="Genomic_DNA"/>
</dbReference>
<dbReference type="InterPro" id="IPR055915">
    <property type="entry name" value="DUF7492"/>
</dbReference>
<gene>
    <name evidence="3" type="ORF">DM02DRAFT_565973</name>
</gene>
<accession>A0A2V1DMW8</accession>
<keyword evidence="4" id="KW-1185">Reference proteome</keyword>
<evidence type="ECO:0000313" key="3">
    <source>
        <dbReference type="EMBL" id="PVH98599.1"/>
    </source>
</evidence>
<evidence type="ECO:0000259" key="2">
    <source>
        <dbReference type="Pfam" id="PF24320"/>
    </source>
</evidence>
<dbReference type="OrthoDB" id="64281at2759"/>
<feature type="chain" id="PRO_5016161701" description="DUF7492 domain-containing protein" evidence="1">
    <location>
        <begin position="16"/>
        <end position="234"/>
    </location>
</feature>
<feature type="signal peptide" evidence="1">
    <location>
        <begin position="1"/>
        <end position="15"/>
    </location>
</feature>
<dbReference type="Proteomes" id="UP000244855">
    <property type="component" value="Unassembled WGS sequence"/>
</dbReference>
<evidence type="ECO:0000313" key="4">
    <source>
        <dbReference type="Proteomes" id="UP000244855"/>
    </source>
</evidence>